<accession>A0ABR2X0N1</accession>
<comment type="subcellular location">
    <subcellularLocation>
        <location evidence="1">Nucleus</location>
    </subcellularLocation>
</comment>
<feature type="domain" description="Pre-rRNA-processing protein RIX1 N-terminal" evidence="6">
    <location>
        <begin position="17"/>
        <end position="201"/>
    </location>
</feature>
<evidence type="ECO:0000256" key="2">
    <source>
        <dbReference type="ARBA" id="ARBA00010511"/>
    </source>
</evidence>
<evidence type="ECO:0000256" key="1">
    <source>
        <dbReference type="ARBA" id="ARBA00004123"/>
    </source>
</evidence>
<dbReference type="EMBL" id="JASJQH010000087">
    <property type="protein sequence ID" value="KAK9767290.1"/>
    <property type="molecule type" value="Genomic_DNA"/>
</dbReference>
<name>A0ABR2X0N1_9FUNG</name>
<dbReference type="Pfam" id="PF08167">
    <property type="entry name" value="RIX1"/>
    <property type="match status" value="1"/>
</dbReference>
<evidence type="ECO:0000259" key="6">
    <source>
        <dbReference type="Pfam" id="PF08167"/>
    </source>
</evidence>
<sequence>MSGSERILVEHAKLLTSLVNHYLSTETTVGTHVPYVLETIAYHGLLRNERNEDLDEAIHKWETRIKSLLQSKIASARWAAVSFIKISMENDEIYSQDVIHWVSTLLSSITKPEPTPVLENIVDTLWGLFQRTAHKPEFQREVTTAFLPRFNGCLIGLSENRELLPCIFRTLRTSVETFPSIFRPSIDKTQNLCLRYLDGSVDSQSAIVKSAGACIASLHNASGKTNSVDAWRATNVRLIGSIHHALDMLFDSVEEDYQKKDNMLSFDLPEPPSDYIKRFPILFNRVKALLCSLGASLSCKAERPVSIPVSSLVDLLCRIYNVSDSSVISEDKERSEFLALMAGIPSLHVSANSTLEGLITAVGDHLLCYSGALSSIVLKSLNQHKGKEFARISAYGLATICIETFGFGFSSIIDSSILKIILQDIKAIELKAEDVLKNENNTSKKLSKRRKTNVTNSDSLTTQYKRVIPSSALQHAALKTLKAVVLSSGSSISVQLRGTIESTLISHILTLTQQPSDTDNENIEKFKLSLYDCLLSVVISPAQQLPSILPYALQLFNHGLNDKSHMVRTFCSNAVLLCDLIIHPRLPPIQKIPAKDEKSNSSFQMAIDQESVTNNFGHNSFTEFAQTKAEPIIPAAIATDVESSPVKEQTVAPIVDQVAAVQATVNSLAKPSAPVVSVVQNHQQPVPSKSMKRPSSEEPEQPTKKLQPTLPILKHQESVASDSEDDEIPEIDLEGSESE</sequence>
<keyword evidence="8" id="KW-1185">Reference proteome</keyword>
<proteinExistence type="inferred from homology"/>
<evidence type="ECO:0000256" key="3">
    <source>
        <dbReference type="ARBA" id="ARBA00021502"/>
    </source>
</evidence>
<feature type="compositionally biased region" description="Acidic residues" evidence="5">
    <location>
        <begin position="722"/>
        <end position="739"/>
    </location>
</feature>
<comment type="caution">
    <text evidence="7">The sequence shown here is derived from an EMBL/GenBank/DDBJ whole genome shotgun (WGS) entry which is preliminary data.</text>
</comment>
<evidence type="ECO:0000256" key="4">
    <source>
        <dbReference type="ARBA" id="ARBA00023242"/>
    </source>
</evidence>
<protein>
    <recommendedName>
        <fullName evidence="3">Pre-rRNA-processing protein RIX1</fullName>
    </recommendedName>
</protein>
<dbReference type="SUPFAM" id="SSF48371">
    <property type="entry name" value="ARM repeat"/>
    <property type="match status" value="1"/>
</dbReference>
<dbReference type="PANTHER" id="PTHR34105:SF1">
    <property type="entry name" value="PROLINE-, GLUTAMIC ACID- AND LEUCINE-RICH PROTEIN 1"/>
    <property type="match status" value="1"/>
</dbReference>
<dbReference type="InterPro" id="IPR012583">
    <property type="entry name" value="RIX1_N"/>
</dbReference>
<dbReference type="PANTHER" id="PTHR34105">
    <property type="entry name" value="PROLINE-, GLUTAMIC ACID- AND LEUCINE-RICH PROTEIN 1"/>
    <property type="match status" value="1"/>
</dbReference>
<evidence type="ECO:0000313" key="8">
    <source>
        <dbReference type="Proteomes" id="UP001479436"/>
    </source>
</evidence>
<organism evidence="7 8">
    <name type="scientific">Basidiobolus ranarum</name>
    <dbReference type="NCBI Taxonomy" id="34480"/>
    <lineage>
        <taxon>Eukaryota</taxon>
        <taxon>Fungi</taxon>
        <taxon>Fungi incertae sedis</taxon>
        <taxon>Zoopagomycota</taxon>
        <taxon>Entomophthoromycotina</taxon>
        <taxon>Basidiobolomycetes</taxon>
        <taxon>Basidiobolales</taxon>
        <taxon>Basidiobolaceae</taxon>
        <taxon>Basidiobolus</taxon>
    </lineage>
</organism>
<dbReference type="Proteomes" id="UP001479436">
    <property type="component" value="Unassembled WGS sequence"/>
</dbReference>
<feature type="compositionally biased region" description="Polar residues" evidence="5">
    <location>
        <begin position="678"/>
        <end position="687"/>
    </location>
</feature>
<gene>
    <name evidence="7" type="ORF">K7432_003021</name>
</gene>
<dbReference type="InterPro" id="IPR016024">
    <property type="entry name" value="ARM-type_fold"/>
</dbReference>
<reference evidence="7 8" key="1">
    <citation type="submission" date="2023-04" db="EMBL/GenBank/DDBJ databases">
        <title>Genome of Basidiobolus ranarum AG-B5.</title>
        <authorList>
            <person name="Stajich J.E."/>
            <person name="Carter-House D."/>
            <person name="Gryganskyi A."/>
        </authorList>
    </citation>
    <scope>NUCLEOTIDE SEQUENCE [LARGE SCALE GENOMIC DNA]</scope>
    <source>
        <strain evidence="7 8">AG-B5</strain>
    </source>
</reference>
<feature type="region of interest" description="Disordered" evidence="5">
    <location>
        <begin position="676"/>
        <end position="739"/>
    </location>
</feature>
<evidence type="ECO:0000313" key="7">
    <source>
        <dbReference type="EMBL" id="KAK9767290.1"/>
    </source>
</evidence>
<evidence type="ECO:0000256" key="5">
    <source>
        <dbReference type="SAM" id="MobiDB-lite"/>
    </source>
</evidence>
<comment type="similarity">
    <text evidence="2">Belongs to the RIX1/PELP1 family.</text>
</comment>
<keyword evidence="4" id="KW-0539">Nucleus</keyword>